<feature type="region of interest" description="Disordered" evidence="1">
    <location>
        <begin position="202"/>
        <end position="227"/>
    </location>
</feature>
<dbReference type="RefSeq" id="WP_072774764.1">
    <property type="nucleotide sequence ID" value="NZ_FRDN01000017.1"/>
</dbReference>
<keyword evidence="3" id="KW-1185">Reference proteome</keyword>
<dbReference type="EMBL" id="FRDN01000017">
    <property type="protein sequence ID" value="SHN86428.1"/>
    <property type="molecule type" value="Genomic_DNA"/>
</dbReference>
<evidence type="ECO:0000256" key="1">
    <source>
        <dbReference type="SAM" id="MobiDB-lite"/>
    </source>
</evidence>
<dbReference type="GO" id="GO:0006310">
    <property type="term" value="P:DNA recombination"/>
    <property type="evidence" value="ECO:0007669"/>
    <property type="project" value="InterPro"/>
</dbReference>
<dbReference type="AlphaFoldDB" id="A0A1M7UU06"/>
<dbReference type="GO" id="GO:0003677">
    <property type="term" value="F:DNA binding"/>
    <property type="evidence" value="ECO:0007669"/>
    <property type="project" value="InterPro"/>
</dbReference>
<reference evidence="3" key="1">
    <citation type="submission" date="2016-12" db="EMBL/GenBank/DDBJ databases">
        <authorList>
            <person name="Varghese N."/>
            <person name="Submissions S."/>
        </authorList>
    </citation>
    <scope>NUCLEOTIDE SEQUENCE [LARGE SCALE GENOMIC DNA]</scope>
    <source>
        <strain evidence="3">DSM 11544</strain>
    </source>
</reference>
<evidence type="ECO:0000313" key="2">
    <source>
        <dbReference type="EMBL" id="SHN86428.1"/>
    </source>
</evidence>
<accession>A0A1M7UU06</accession>
<organism evidence="2 3">
    <name type="scientific">Desulfitobacterium chlororespirans DSM 11544</name>
    <dbReference type="NCBI Taxonomy" id="1121395"/>
    <lineage>
        <taxon>Bacteria</taxon>
        <taxon>Bacillati</taxon>
        <taxon>Bacillota</taxon>
        <taxon>Clostridia</taxon>
        <taxon>Eubacteriales</taxon>
        <taxon>Desulfitobacteriaceae</taxon>
        <taxon>Desulfitobacterium</taxon>
    </lineage>
</organism>
<protein>
    <submittedName>
        <fullName evidence="2">Phage recombination protein Bet</fullName>
    </submittedName>
</protein>
<evidence type="ECO:0000313" key="3">
    <source>
        <dbReference type="Proteomes" id="UP000184010"/>
    </source>
</evidence>
<proteinExistence type="predicted"/>
<dbReference type="STRING" id="1121395.SAMN02745215_04623"/>
<dbReference type="Proteomes" id="UP000184010">
    <property type="component" value="Unassembled WGS sequence"/>
</dbReference>
<gene>
    <name evidence="2" type="ORF">SAMN02745215_04623</name>
</gene>
<dbReference type="InterPro" id="IPR010183">
    <property type="entry name" value="Phage_lambda_Bet"/>
</dbReference>
<dbReference type="Pfam" id="PF03837">
    <property type="entry name" value="RecT"/>
    <property type="match status" value="1"/>
</dbReference>
<dbReference type="NCBIfam" id="TIGR01913">
    <property type="entry name" value="bet_lambda"/>
    <property type="match status" value="1"/>
</dbReference>
<sequence length="368" mass="40805">MSNSTALNIVREEHAPAPNKLVTALSPQDKATIMSLCMPKNANDSELALYLYRCKEQGFDPLSGELVLQKRHNSDGTVALNFITTRDALLKKAEQNPNYNGINSGVVKEGDFFEVDTEKSIVKHKFGTNRKKIIAAWAIVYHKSRLPVIAVVDFDEYFYALSKSPVWQKMPSAMIQKVAEVAALRRQFPILGLGVYTAEEMQMEESEAPQDNPKQQTEGAKVDPKRRENNIISVVEGEVIEVGSTHEKEAPIAEEQPACESSPEPENKVEDVQAVQENPVQAVQEQNSETEKGVFQLLELHVGKSGIGTPFARIVCQEPGIKTQKPIILLAKGEEGIVEAAQLKEGCRFKADITEEMGYLMVQKITVL</sequence>
<dbReference type="InterPro" id="IPR018330">
    <property type="entry name" value="RecT_fam"/>
</dbReference>
<name>A0A1M7UU06_9FIRM</name>